<feature type="coiled-coil region" evidence="18">
    <location>
        <begin position="292"/>
        <end position="322"/>
    </location>
</feature>
<feature type="transmembrane region" description="Helical" evidence="19">
    <location>
        <begin position="153"/>
        <end position="171"/>
    </location>
</feature>
<evidence type="ECO:0000256" key="14">
    <source>
        <dbReference type="ARBA" id="ARBA00064003"/>
    </source>
</evidence>
<name>A0A1S7LHM6_MAGMO</name>
<feature type="modified residue" description="4-aspartylphosphate" evidence="17">
    <location>
        <position position="761"/>
    </location>
</feature>
<dbReference type="SMART" id="SM00388">
    <property type="entry name" value="HisKA"/>
    <property type="match status" value="1"/>
</dbReference>
<feature type="domain" description="Histidine kinase" evidence="20">
    <location>
        <begin position="322"/>
        <end position="543"/>
    </location>
</feature>
<dbReference type="InterPro" id="IPR001789">
    <property type="entry name" value="Sig_transdc_resp-reg_receiver"/>
</dbReference>
<evidence type="ECO:0000256" key="19">
    <source>
        <dbReference type="SAM" id="Phobius"/>
    </source>
</evidence>
<dbReference type="FunFam" id="3.30.565.10:FF:000010">
    <property type="entry name" value="Sensor histidine kinase RcsC"/>
    <property type="match status" value="1"/>
</dbReference>
<evidence type="ECO:0000313" key="23">
    <source>
        <dbReference type="EMBL" id="CRH05577.1"/>
    </source>
</evidence>
<dbReference type="Gene3D" id="1.10.287.130">
    <property type="match status" value="1"/>
</dbReference>
<keyword evidence="5 17" id="KW-0597">Phosphoprotein</keyword>
<dbReference type="SMART" id="SM00448">
    <property type="entry name" value="REC"/>
    <property type="match status" value="2"/>
</dbReference>
<dbReference type="PANTHER" id="PTHR45339">
    <property type="entry name" value="HYBRID SIGNAL TRANSDUCTION HISTIDINE KINASE J"/>
    <property type="match status" value="1"/>
</dbReference>
<evidence type="ECO:0000256" key="4">
    <source>
        <dbReference type="ARBA" id="ARBA00022475"/>
    </source>
</evidence>
<comment type="caution">
    <text evidence="17">Lacks conserved residue(s) required for the propagation of feature annotation.</text>
</comment>
<keyword evidence="13 19" id="KW-0472">Membrane</keyword>
<dbReference type="SUPFAM" id="SSF52172">
    <property type="entry name" value="CheY-like"/>
    <property type="match status" value="2"/>
</dbReference>
<organism evidence="23">
    <name type="scientific">Magnetococcus massalia (strain MO-1)</name>
    <dbReference type="NCBI Taxonomy" id="451514"/>
    <lineage>
        <taxon>Bacteria</taxon>
        <taxon>Pseudomonadati</taxon>
        <taxon>Pseudomonadota</taxon>
        <taxon>Magnetococcia</taxon>
        <taxon>Magnetococcales</taxon>
        <taxon>Magnetococcaceae</taxon>
        <taxon>Magnetococcus</taxon>
    </lineage>
</organism>
<dbReference type="InterPro" id="IPR008207">
    <property type="entry name" value="Sig_transdc_His_kin_Hpt_dom"/>
</dbReference>
<dbReference type="GO" id="GO:0005524">
    <property type="term" value="F:ATP binding"/>
    <property type="evidence" value="ECO:0007669"/>
    <property type="project" value="UniProtKB-KW"/>
</dbReference>
<evidence type="ECO:0000256" key="6">
    <source>
        <dbReference type="ARBA" id="ARBA00022679"/>
    </source>
</evidence>
<dbReference type="InterPro" id="IPR005467">
    <property type="entry name" value="His_kinase_dom"/>
</dbReference>
<feature type="domain" description="HPt" evidence="22">
    <location>
        <begin position="890"/>
        <end position="981"/>
    </location>
</feature>
<dbReference type="EC" id="2.7.13.3" evidence="3"/>
<dbReference type="Gene3D" id="1.20.120.160">
    <property type="entry name" value="HPT domain"/>
    <property type="match status" value="1"/>
</dbReference>
<dbReference type="FunFam" id="1.10.287.130:FF:000002">
    <property type="entry name" value="Two-component osmosensing histidine kinase"/>
    <property type="match status" value="1"/>
</dbReference>
<dbReference type="SUPFAM" id="SSF55874">
    <property type="entry name" value="ATPase domain of HSP90 chaperone/DNA topoisomerase II/histidine kinase"/>
    <property type="match status" value="1"/>
</dbReference>
<comment type="subcellular location">
    <subcellularLocation>
        <location evidence="2">Cell membrane</location>
        <topology evidence="2">Multi-pass membrane protein</topology>
    </subcellularLocation>
</comment>
<dbReference type="InterPro" id="IPR004358">
    <property type="entry name" value="Sig_transdc_His_kin-like_C"/>
</dbReference>
<evidence type="ECO:0000256" key="17">
    <source>
        <dbReference type="PROSITE-ProRule" id="PRU00169"/>
    </source>
</evidence>
<dbReference type="CDD" id="cd16922">
    <property type="entry name" value="HATPase_EvgS-ArcB-TorS-like"/>
    <property type="match status" value="1"/>
</dbReference>
<dbReference type="GO" id="GO:0000155">
    <property type="term" value="F:phosphorelay sensor kinase activity"/>
    <property type="evidence" value="ECO:0007669"/>
    <property type="project" value="InterPro"/>
</dbReference>
<dbReference type="InterPro" id="IPR036097">
    <property type="entry name" value="HisK_dim/P_sf"/>
</dbReference>
<dbReference type="CDD" id="cd00082">
    <property type="entry name" value="HisKA"/>
    <property type="match status" value="1"/>
</dbReference>
<keyword evidence="4" id="KW-1003">Cell membrane</keyword>
<dbReference type="Pfam" id="PF00512">
    <property type="entry name" value="HisKA"/>
    <property type="match status" value="1"/>
</dbReference>
<evidence type="ECO:0000256" key="16">
    <source>
        <dbReference type="PROSITE-ProRule" id="PRU00110"/>
    </source>
</evidence>
<dbReference type="SUPFAM" id="SSF47384">
    <property type="entry name" value="Homodimeric domain of signal transducing histidine kinase"/>
    <property type="match status" value="1"/>
</dbReference>
<keyword evidence="9 23" id="KW-0418">Kinase</keyword>
<dbReference type="PROSITE" id="PS50894">
    <property type="entry name" value="HPT"/>
    <property type="match status" value="1"/>
</dbReference>
<evidence type="ECO:0000256" key="8">
    <source>
        <dbReference type="ARBA" id="ARBA00022741"/>
    </source>
</evidence>
<evidence type="ECO:0000256" key="12">
    <source>
        <dbReference type="ARBA" id="ARBA00023012"/>
    </source>
</evidence>
<keyword evidence="18" id="KW-0175">Coiled coil</keyword>
<dbReference type="SMART" id="SM00387">
    <property type="entry name" value="HATPase_c"/>
    <property type="match status" value="1"/>
</dbReference>
<dbReference type="SUPFAM" id="SSF47226">
    <property type="entry name" value="Histidine-containing phosphotransfer domain, HPT domain"/>
    <property type="match status" value="1"/>
</dbReference>
<comment type="subunit">
    <text evidence="14">At low DSF concentrations, interacts with RpfF.</text>
</comment>
<dbReference type="Pfam" id="PF02518">
    <property type="entry name" value="HATPase_c"/>
    <property type="match status" value="1"/>
</dbReference>
<evidence type="ECO:0000256" key="13">
    <source>
        <dbReference type="ARBA" id="ARBA00023136"/>
    </source>
</evidence>
<evidence type="ECO:0000256" key="18">
    <source>
        <dbReference type="SAM" id="Coils"/>
    </source>
</evidence>
<dbReference type="AlphaFoldDB" id="A0A1S7LHM6"/>
<feature type="modified residue" description="Phosphohistidine" evidence="16">
    <location>
        <position position="929"/>
    </location>
</feature>
<proteinExistence type="predicted"/>
<dbReference type="InterPro" id="IPR011006">
    <property type="entry name" value="CheY-like_superfamily"/>
</dbReference>
<evidence type="ECO:0000259" key="21">
    <source>
        <dbReference type="PROSITE" id="PS50110"/>
    </source>
</evidence>
<dbReference type="Pfam" id="PF00072">
    <property type="entry name" value="Response_reg"/>
    <property type="match status" value="1"/>
</dbReference>
<evidence type="ECO:0000256" key="3">
    <source>
        <dbReference type="ARBA" id="ARBA00012438"/>
    </source>
</evidence>
<dbReference type="PROSITE" id="PS50109">
    <property type="entry name" value="HIS_KIN"/>
    <property type="match status" value="1"/>
</dbReference>
<reference evidence="23" key="1">
    <citation type="submission" date="2015-04" db="EMBL/GenBank/DDBJ databases">
        <authorList>
            <person name="Syromyatnikov M.Y."/>
            <person name="Popov V.N."/>
        </authorList>
    </citation>
    <scope>NUCLEOTIDE SEQUENCE</scope>
    <source>
        <strain evidence="23">MO-1</strain>
    </source>
</reference>
<dbReference type="InterPro" id="IPR003594">
    <property type="entry name" value="HATPase_dom"/>
</dbReference>
<comment type="catalytic activity">
    <reaction evidence="1">
        <text>ATP + protein L-histidine = ADP + protein N-phospho-L-histidine.</text>
        <dbReference type="EC" id="2.7.13.3"/>
    </reaction>
</comment>
<dbReference type="InterPro" id="IPR036890">
    <property type="entry name" value="HATPase_C_sf"/>
</dbReference>
<keyword evidence="7 19" id="KW-0812">Transmembrane</keyword>
<sequence length="982" mass="108986">MTPLFFFLAFLFISLLSGYWLYVLEPRLDLNNRSHARTLAGYQARVLADALHPVQGRYDAYLLGQAMDEILIVKEPHTGTPIVLGLRVELDYDMVEAPVGSLDMNKGLAECKSCVVTSVPLYDRFSGELLGIAEFYANTAFLESLKKDVRTRLVWGAGFVVILLLVLWWVVSNLIQKQQRSEETTRKVFEAAPFPMLLANLEDGKLNSCNLAAKNFFKLGNSFPTAISAAAFFTKSRHFEELQDQLKAEMPVRHREMEVKDLQGNHCWTLLSALSLDPGQDDTDIVLGFADISQLKGVQQALQKAKEEAEAATQAKSAFLANMSHEIRTPMNSVIGFSHLALQTDLNGQQRDYLDKIQFSSRSLLGIIDDILDFSKIEAGKLTLEWAPFVLDKLLDSVANLNAARAEEQQLTMVLTHKGDFPQQLQGDALRLSQVLTNLVSNAVKFTAHGEVEISVDVVRRGSGVVVLRFAVRDTGIGMSEEQISHLFTPFTQADVSTTRRFGGTGLGLAICQSLVELMGGIIQVDSTLGQGSCFYFEVPLPEAVEEEPLAALDPTLSDSRIILMEANEAARLGTTKSLRGQGFAVYGVESLQAVLALLEQGQQQGERYDLALLQWQTGDSDLIDMADAIRQKMGRDAPRLAVMTPLLHVESVRRIARRAGIPSVLSQVNSPTRLRMLVERVLRGELVELFHATSGHEAESQRLPKRLRGANILLVEDNPINQQVAMELLTQLGLDVTIAHHGEEAVEAVQKSHFDLVLMDIQMPIMDGYRATAAIREMPEGKELPIVAMTAHAMTGDAEKSLNAGMQAHLTKPIELGPLCKVMIEFIHRIELPEQGMIETSHPQEPIVDTPAKVAVASYKPIASESANTSLVYPAGIDGEAVPYHLKKKPEMMGRIFKQFHGHYAPWSHTLRDLREQEDWETLANNIHTLKGSSLNIGAVELSESCKMWEEKHRAGEEEAEAFELMMRHFNSLMKEMNSFS</sequence>
<dbReference type="Gene3D" id="3.40.50.2300">
    <property type="match status" value="2"/>
</dbReference>
<evidence type="ECO:0000256" key="15">
    <source>
        <dbReference type="ARBA" id="ARBA00068150"/>
    </source>
</evidence>
<evidence type="ECO:0000256" key="7">
    <source>
        <dbReference type="ARBA" id="ARBA00022692"/>
    </source>
</evidence>
<dbReference type="CDD" id="cd17546">
    <property type="entry name" value="REC_hyHK_CKI1_RcsC-like"/>
    <property type="match status" value="1"/>
</dbReference>
<keyword evidence="11 19" id="KW-1133">Transmembrane helix</keyword>
<feature type="domain" description="Response regulatory" evidence="21">
    <location>
        <begin position="561"/>
        <end position="683"/>
    </location>
</feature>
<evidence type="ECO:0000256" key="1">
    <source>
        <dbReference type="ARBA" id="ARBA00000085"/>
    </source>
</evidence>
<evidence type="ECO:0000256" key="5">
    <source>
        <dbReference type="ARBA" id="ARBA00022553"/>
    </source>
</evidence>
<dbReference type="PANTHER" id="PTHR45339:SF1">
    <property type="entry name" value="HYBRID SIGNAL TRANSDUCTION HISTIDINE KINASE J"/>
    <property type="match status" value="1"/>
</dbReference>
<keyword evidence="6 23" id="KW-0808">Transferase</keyword>
<keyword evidence="10" id="KW-0067">ATP-binding</keyword>
<dbReference type="InterPro" id="IPR036641">
    <property type="entry name" value="HPT_dom_sf"/>
</dbReference>
<dbReference type="PROSITE" id="PS50110">
    <property type="entry name" value="RESPONSE_REGULATORY"/>
    <property type="match status" value="2"/>
</dbReference>
<dbReference type="Pfam" id="PF01627">
    <property type="entry name" value="Hpt"/>
    <property type="match status" value="1"/>
</dbReference>
<feature type="domain" description="Response regulatory" evidence="21">
    <location>
        <begin position="712"/>
        <end position="828"/>
    </location>
</feature>
<dbReference type="GO" id="GO:0005886">
    <property type="term" value="C:plasma membrane"/>
    <property type="evidence" value="ECO:0007669"/>
    <property type="project" value="UniProtKB-SubCell"/>
</dbReference>
<dbReference type="EMBL" id="LO017727">
    <property type="protein sequence ID" value="CRH05577.1"/>
    <property type="molecule type" value="Genomic_DNA"/>
</dbReference>
<evidence type="ECO:0000259" key="22">
    <source>
        <dbReference type="PROSITE" id="PS50894"/>
    </source>
</evidence>
<accession>A0A1S7LHM6</accession>
<keyword evidence="12" id="KW-0902">Two-component regulatory system</keyword>
<dbReference type="InterPro" id="IPR003661">
    <property type="entry name" value="HisK_dim/P_dom"/>
</dbReference>
<dbReference type="PRINTS" id="PR00344">
    <property type="entry name" value="BCTRLSENSOR"/>
</dbReference>
<keyword evidence="8" id="KW-0547">Nucleotide-binding</keyword>
<dbReference type="Gene3D" id="3.30.450.20">
    <property type="entry name" value="PAS domain"/>
    <property type="match status" value="1"/>
</dbReference>
<evidence type="ECO:0000256" key="2">
    <source>
        <dbReference type="ARBA" id="ARBA00004651"/>
    </source>
</evidence>
<evidence type="ECO:0000259" key="20">
    <source>
        <dbReference type="PROSITE" id="PS50109"/>
    </source>
</evidence>
<gene>
    <name evidence="23" type="ORF">MAGMO_1387</name>
</gene>
<evidence type="ECO:0000256" key="9">
    <source>
        <dbReference type="ARBA" id="ARBA00022777"/>
    </source>
</evidence>
<evidence type="ECO:0000256" key="10">
    <source>
        <dbReference type="ARBA" id="ARBA00022840"/>
    </source>
</evidence>
<protein>
    <recommendedName>
        <fullName evidence="15">Sensory/regulatory protein RpfC</fullName>
        <ecNumber evidence="3">2.7.13.3</ecNumber>
    </recommendedName>
</protein>
<dbReference type="Gene3D" id="3.30.565.10">
    <property type="entry name" value="Histidine kinase-like ATPase, C-terminal domain"/>
    <property type="match status" value="1"/>
</dbReference>
<evidence type="ECO:0000256" key="11">
    <source>
        <dbReference type="ARBA" id="ARBA00022989"/>
    </source>
</evidence>
<feature type="transmembrane region" description="Helical" evidence="19">
    <location>
        <begin position="6"/>
        <end position="24"/>
    </location>
</feature>